<dbReference type="AlphaFoldDB" id="A0A3B0U6A4"/>
<dbReference type="PANTHER" id="PTHR43702:SF12">
    <property type="entry name" value="N-ACETYL GLUCOSAMINE TRANSPORTER NAGP"/>
    <property type="match status" value="1"/>
</dbReference>
<feature type="transmembrane region" description="Helical" evidence="5">
    <location>
        <begin position="48"/>
        <end position="69"/>
    </location>
</feature>
<keyword evidence="5" id="KW-1133">Transmembrane helix</keyword>
<keyword evidence="4" id="KW-1003">Cell membrane</keyword>
<dbReference type="GO" id="GO:0055056">
    <property type="term" value="F:D-glucose transmembrane transporter activity"/>
    <property type="evidence" value="ECO:0007669"/>
    <property type="project" value="InterPro"/>
</dbReference>
<dbReference type="PROSITE" id="PS50850">
    <property type="entry name" value="MFS"/>
    <property type="match status" value="1"/>
</dbReference>
<organism evidence="7">
    <name type="scientific">hydrothermal vent metagenome</name>
    <dbReference type="NCBI Taxonomy" id="652676"/>
    <lineage>
        <taxon>unclassified sequences</taxon>
        <taxon>metagenomes</taxon>
        <taxon>ecological metagenomes</taxon>
    </lineage>
</organism>
<feature type="domain" description="Major facilitator superfamily (MFS) profile" evidence="6">
    <location>
        <begin position="11"/>
        <end position="405"/>
    </location>
</feature>
<feature type="transmembrane region" description="Helical" evidence="5">
    <location>
        <begin position="172"/>
        <end position="192"/>
    </location>
</feature>
<evidence type="ECO:0000259" key="6">
    <source>
        <dbReference type="PROSITE" id="PS50850"/>
    </source>
</evidence>
<keyword evidence="5" id="KW-0472">Membrane</keyword>
<keyword evidence="5" id="KW-0812">Transmembrane</keyword>
<dbReference type="GO" id="GO:0005886">
    <property type="term" value="C:plasma membrane"/>
    <property type="evidence" value="ECO:0007669"/>
    <property type="project" value="UniProtKB-SubCell"/>
</dbReference>
<sequence length="405" mass="42873">MGNNKRTLVVPMIIVAAMFAVLGFAVGVNAFFIPFVQDAFNISKTMSYLVMTATFSSFVVFGVPSGMIIKKIGYKGGMVVAFLFMAVGFGLVAPAASLISFPLFLMALFINGMGQTILNTAVNPYITILGPEEGAAARISIMGICNKLSFAGASLLLAVFMDLVNVDIADTIIPFYGIAGILVVMGILSYFAPLPEVKAAGEDDGDTTSGASAYANSKTSILQFPHLLLGGISLFFYVGVEVIALGTINDFAKYLELPSPENYVWFTSAAMVIGYMSGVLLIPKVLSQSLALKICAVLGIITTLAVVFVPVGISIYVVAVLGLANSLMWPAIWPLAIADLGKFTKTGSSLLVMGIVGGAVLPLIFGYLADITSHQMGYWICFPAYLFILYFAVSGHKVRTVTVTA</sequence>
<dbReference type="PANTHER" id="PTHR43702">
    <property type="entry name" value="L-FUCOSE-PROTON SYMPORTER"/>
    <property type="match status" value="1"/>
</dbReference>
<feature type="transmembrane region" description="Helical" evidence="5">
    <location>
        <begin position="375"/>
        <end position="393"/>
    </location>
</feature>
<evidence type="ECO:0000256" key="5">
    <source>
        <dbReference type="SAM" id="Phobius"/>
    </source>
</evidence>
<dbReference type="InterPro" id="IPR050375">
    <property type="entry name" value="MFS_TsgA-like"/>
</dbReference>
<name>A0A3B0U6A4_9ZZZZ</name>
<feature type="transmembrane region" description="Helical" evidence="5">
    <location>
        <begin position="227"/>
        <end position="248"/>
    </location>
</feature>
<feature type="transmembrane region" description="Helical" evidence="5">
    <location>
        <begin position="148"/>
        <end position="166"/>
    </location>
</feature>
<gene>
    <name evidence="7" type="ORF">MNBD_BACTEROID01-71</name>
</gene>
<reference evidence="7" key="1">
    <citation type="submission" date="2018-06" db="EMBL/GenBank/DDBJ databases">
        <authorList>
            <person name="Zhirakovskaya E."/>
        </authorList>
    </citation>
    <scope>NUCLEOTIDE SEQUENCE</scope>
</reference>
<evidence type="ECO:0000256" key="2">
    <source>
        <dbReference type="ARBA" id="ARBA00004429"/>
    </source>
</evidence>
<dbReference type="InterPro" id="IPR005964">
    <property type="entry name" value="Glc/Gal_transptr_bac"/>
</dbReference>
<evidence type="ECO:0000313" key="7">
    <source>
        <dbReference type="EMBL" id="VAW23933.1"/>
    </source>
</evidence>
<evidence type="ECO:0000256" key="1">
    <source>
        <dbReference type="ARBA" id="ARBA00003321"/>
    </source>
</evidence>
<dbReference type="SUPFAM" id="SSF103473">
    <property type="entry name" value="MFS general substrate transporter"/>
    <property type="match status" value="1"/>
</dbReference>
<feature type="transmembrane region" description="Helical" evidence="5">
    <location>
        <begin position="290"/>
        <end position="309"/>
    </location>
</feature>
<evidence type="ECO:0000256" key="3">
    <source>
        <dbReference type="ARBA" id="ARBA00009120"/>
    </source>
</evidence>
<dbReference type="InterPro" id="IPR036259">
    <property type="entry name" value="MFS_trans_sf"/>
</dbReference>
<evidence type="ECO:0000256" key="4">
    <source>
        <dbReference type="ARBA" id="ARBA00022475"/>
    </source>
</evidence>
<dbReference type="GO" id="GO:0005354">
    <property type="term" value="F:galactose transmembrane transporter activity"/>
    <property type="evidence" value="ECO:0007669"/>
    <property type="project" value="InterPro"/>
</dbReference>
<dbReference type="InterPro" id="IPR011701">
    <property type="entry name" value="MFS"/>
</dbReference>
<dbReference type="EMBL" id="UOEP01000203">
    <property type="protein sequence ID" value="VAW23933.1"/>
    <property type="molecule type" value="Genomic_DNA"/>
</dbReference>
<comment type="similarity">
    <text evidence="3">Belongs to the major facilitator superfamily. FHS transporter (TC 2.A.1.7) family.</text>
</comment>
<comment type="subcellular location">
    <subcellularLocation>
        <location evidence="2">Cell inner membrane</location>
        <topology evidence="2">Multi-pass membrane protein</topology>
    </subcellularLocation>
</comment>
<feature type="transmembrane region" description="Helical" evidence="5">
    <location>
        <begin position="315"/>
        <end position="338"/>
    </location>
</feature>
<proteinExistence type="inferred from homology"/>
<dbReference type="Gene3D" id="1.20.1250.20">
    <property type="entry name" value="MFS general substrate transporter like domains"/>
    <property type="match status" value="2"/>
</dbReference>
<accession>A0A3B0U6A4</accession>
<dbReference type="GO" id="GO:1904659">
    <property type="term" value="P:D-glucose transmembrane transport"/>
    <property type="evidence" value="ECO:0007669"/>
    <property type="project" value="InterPro"/>
</dbReference>
<dbReference type="NCBIfam" id="TIGR01272">
    <property type="entry name" value="gluP"/>
    <property type="match status" value="1"/>
</dbReference>
<feature type="transmembrane region" description="Helical" evidence="5">
    <location>
        <begin position="350"/>
        <end position="369"/>
    </location>
</feature>
<dbReference type="Pfam" id="PF07690">
    <property type="entry name" value="MFS_1"/>
    <property type="match status" value="1"/>
</dbReference>
<dbReference type="InterPro" id="IPR020846">
    <property type="entry name" value="MFS_dom"/>
</dbReference>
<feature type="transmembrane region" description="Helical" evidence="5">
    <location>
        <begin position="263"/>
        <end position="283"/>
    </location>
</feature>
<comment type="function">
    <text evidence="1">Intake of glucose and galactose.</text>
</comment>
<protein>
    <submittedName>
        <fullName evidence="7">N-acetyl glucosamine transporter, NagP</fullName>
    </submittedName>
</protein>
<feature type="transmembrane region" description="Helical" evidence="5">
    <location>
        <begin position="81"/>
        <end position="110"/>
    </location>
</feature>
<feature type="transmembrane region" description="Helical" evidence="5">
    <location>
        <begin position="12"/>
        <end position="36"/>
    </location>
</feature>